<dbReference type="EMBL" id="ABOX02000007">
    <property type="protein sequence ID" value="EEF61869.1"/>
    <property type="molecule type" value="Genomic_DNA"/>
</dbReference>
<dbReference type="Proteomes" id="UP000003688">
    <property type="component" value="Unassembled WGS sequence"/>
</dbReference>
<keyword evidence="3" id="KW-1185">Reference proteome</keyword>
<feature type="region of interest" description="Disordered" evidence="1">
    <location>
        <begin position="67"/>
        <end position="91"/>
    </location>
</feature>
<reference evidence="2 3" key="1">
    <citation type="journal article" date="2011" name="J. Bacteriol.">
        <title>Genome sequence of 'Pedosphaera parvula' Ellin514, an aerobic Verrucomicrobial isolate from pasture soil.</title>
        <authorList>
            <person name="Kant R."/>
            <person name="van Passel M.W."/>
            <person name="Sangwan P."/>
            <person name="Palva A."/>
            <person name="Lucas S."/>
            <person name="Copeland A."/>
            <person name="Lapidus A."/>
            <person name="Glavina Del Rio T."/>
            <person name="Dalin E."/>
            <person name="Tice H."/>
            <person name="Bruce D."/>
            <person name="Goodwin L."/>
            <person name="Pitluck S."/>
            <person name="Chertkov O."/>
            <person name="Larimer F.W."/>
            <person name="Land M.L."/>
            <person name="Hauser L."/>
            <person name="Brettin T.S."/>
            <person name="Detter J.C."/>
            <person name="Han S."/>
            <person name="de Vos W.M."/>
            <person name="Janssen P.H."/>
            <person name="Smidt H."/>
        </authorList>
    </citation>
    <scope>NUCLEOTIDE SEQUENCE [LARGE SCALE GENOMIC DNA]</scope>
    <source>
        <strain evidence="2 3">Ellin514</strain>
    </source>
</reference>
<sequence length="91" mass="10458">MLATHENKWNQSPWFKEWLYLARDREMSNGKTAYLSPEHKRTEATQAPDRNLNWNFSAQENAALNLPNISSHLESGPDSRKYMDAPHASTG</sequence>
<gene>
    <name evidence="2" type="ORF">Cflav_PD4532</name>
</gene>
<accession>B9XDX8</accession>
<evidence type="ECO:0000256" key="1">
    <source>
        <dbReference type="SAM" id="MobiDB-lite"/>
    </source>
</evidence>
<evidence type="ECO:0000313" key="3">
    <source>
        <dbReference type="Proteomes" id="UP000003688"/>
    </source>
</evidence>
<evidence type="ECO:0000313" key="2">
    <source>
        <dbReference type="EMBL" id="EEF61869.1"/>
    </source>
</evidence>
<dbReference type="AlphaFoldDB" id="B9XDX8"/>
<comment type="caution">
    <text evidence="2">The sequence shown here is derived from an EMBL/GenBank/DDBJ whole genome shotgun (WGS) entry which is preliminary data.</text>
</comment>
<feature type="compositionally biased region" description="Basic and acidic residues" evidence="1">
    <location>
        <begin position="75"/>
        <end position="84"/>
    </location>
</feature>
<protein>
    <submittedName>
        <fullName evidence="2">Uncharacterized protein</fullName>
    </submittedName>
</protein>
<proteinExistence type="predicted"/>
<dbReference type="STRING" id="320771.Cflav_PD4532"/>
<organism evidence="2 3">
    <name type="scientific">Pedosphaera parvula (strain Ellin514)</name>
    <dbReference type="NCBI Taxonomy" id="320771"/>
    <lineage>
        <taxon>Bacteria</taxon>
        <taxon>Pseudomonadati</taxon>
        <taxon>Verrucomicrobiota</taxon>
        <taxon>Pedosphaerae</taxon>
        <taxon>Pedosphaerales</taxon>
        <taxon>Pedosphaeraceae</taxon>
        <taxon>Pedosphaera</taxon>
    </lineage>
</organism>
<name>B9XDX8_PEDPL</name>